<dbReference type="InterPro" id="IPR013024">
    <property type="entry name" value="GGCT-like"/>
</dbReference>
<dbReference type="Pfam" id="PF06094">
    <property type="entry name" value="GGACT"/>
    <property type="match status" value="1"/>
</dbReference>
<proteinExistence type="predicted"/>
<dbReference type="Proteomes" id="UP000463470">
    <property type="component" value="Unassembled WGS sequence"/>
</dbReference>
<evidence type="ECO:0000313" key="5">
    <source>
        <dbReference type="EMBL" id="MZP28699.1"/>
    </source>
</evidence>
<dbReference type="GO" id="GO:0003839">
    <property type="term" value="F:gamma-glutamylcyclotransferase activity"/>
    <property type="evidence" value="ECO:0007669"/>
    <property type="project" value="InterPro"/>
</dbReference>
<dbReference type="PANTHER" id="PTHR12935">
    <property type="entry name" value="GAMMA-GLUTAMYLCYCLOTRANSFERASE"/>
    <property type="match status" value="1"/>
</dbReference>
<keyword evidence="6" id="KW-1185">Reference proteome</keyword>
<dbReference type="RefSeq" id="WP_161254672.1">
    <property type="nucleotide sequence ID" value="NZ_WXEY01000002.1"/>
</dbReference>
<comment type="caution">
    <text evidence="5">The sequence shown here is derived from an EMBL/GenBank/DDBJ whole genome shotgun (WGS) entry which is preliminary data.</text>
</comment>
<feature type="active site" description="Proton acceptor" evidence="2">
    <location>
        <position position="88"/>
    </location>
</feature>
<dbReference type="InterPro" id="IPR036568">
    <property type="entry name" value="GGCT-like_sf"/>
</dbReference>
<protein>
    <submittedName>
        <fullName evidence="5">Gamma-glutamylcyclotransferase</fullName>
    </submittedName>
</protein>
<evidence type="ECO:0000256" key="3">
    <source>
        <dbReference type="PIRSR" id="PIRSR617939-2"/>
    </source>
</evidence>
<evidence type="ECO:0000256" key="2">
    <source>
        <dbReference type="PIRSR" id="PIRSR617939-1"/>
    </source>
</evidence>
<dbReference type="SUPFAM" id="SSF110857">
    <property type="entry name" value="Gamma-glutamyl cyclotransferase-like"/>
    <property type="match status" value="1"/>
</dbReference>
<dbReference type="InterPro" id="IPR017939">
    <property type="entry name" value="G-Glutamylcylcotransferase"/>
</dbReference>
<dbReference type="EMBL" id="WXEY01000002">
    <property type="protein sequence ID" value="MZP28699.1"/>
    <property type="molecule type" value="Genomic_DNA"/>
</dbReference>
<dbReference type="CDD" id="cd06661">
    <property type="entry name" value="GGCT_like"/>
    <property type="match status" value="1"/>
</dbReference>
<dbReference type="AlphaFoldDB" id="A0A845L168"/>
<keyword evidence="5" id="KW-0808">Transferase</keyword>
<evidence type="ECO:0000259" key="4">
    <source>
        <dbReference type="Pfam" id="PF06094"/>
    </source>
</evidence>
<dbReference type="InterPro" id="IPR009288">
    <property type="entry name" value="AIG2-like_dom"/>
</dbReference>
<keyword evidence="1" id="KW-0456">Lyase</keyword>
<feature type="binding site" evidence="3">
    <location>
        <begin position="15"/>
        <end position="20"/>
    </location>
    <ligand>
        <name>substrate</name>
    </ligand>
</feature>
<dbReference type="GO" id="GO:0016740">
    <property type="term" value="F:transferase activity"/>
    <property type="evidence" value="ECO:0007669"/>
    <property type="project" value="UniProtKB-KW"/>
</dbReference>
<organism evidence="5 6">
    <name type="scientific">Heliomicrobium undosum</name>
    <dbReference type="NCBI Taxonomy" id="121734"/>
    <lineage>
        <taxon>Bacteria</taxon>
        <taxon>Bacillati</taxon>
        <taxon>Bacillota</taxon>
        <taxon>Clostridia</taxon>
        <taxon>Eubacteriales</taxon>
        <taxon>Heliobacteriaceae</taxon>
        <taxon>Heliomicrobium</taxon>
    </lineage>
</organism>
<evidence type="ECO:0000313" key="6">
    <source>
        <dbReference type="Proteomes" id="UP000463470"/>
    </source>
</evidence>
<accession>A0A845L168</accession>
<reference evidence="5 6" key="1">
    <citation type="submission" date="2020-01" db="EMBL/GenBank/DDBJ databases">
        <title>Whole-genome sequence of Heliobacterium undosum DSM 13378.</title>
        <authorList>
            <person name="Kyndt J.A."/>
            <person name="Meyer T.E."/>
        </authorList>
    </citation>
    <scope>NUCLEOTIDE SEQUENCE [LARGE SCALE GENOMIC DNA]</scope>
    <source>
        <strain evidence="5 6">DSM 13378</strain>
    </source>
</reference>
<dbReference type="PANTHER" id="PTHR12935:SF0">
    <property type="entry name" value="GAMMA-GLUTAMYLCYCLOTRANSFERASE"/>
    <property type="match status" value="1"/>
</dbReference>
<name>A0A845L168_9FIRM</name>
<evidence type="ECO:0000256" key="1">
    <source>
        <dbReference type="ARBA" id="ARBA00023239"/>
    </source>
</evidence>
<dbReference type="OrthoDB" id="158990at2"/>
<feature type="domain" description="Gamma-glutamylcyclotransferase AIG2-like" evidence="4">
    <location>
        <begin position="15"/>
        <end position="121"/>
    </location>
</feature>
<feature type="binding site" evidence="3">
    <location>
        <position position="128"/>
    </location>
    <ligand>
        <name>substrate</name>
    </ligand>
</feature>
<dbReference type="Gene3D" id="3.10.490.10">
    <property type="entry name" value="Gamma-glutamyl cyclotransferase-like"/>
    <property type="match status" value="1"/>
</dbReference>
<sequence length="161" mass="18588">MTIKHNVPRFVPILYFAYGSNLHQEQMKNRCPDSQPVARATAHDFSLTFRGNYRGNGVADIQPTKGRRVEGALYKVSWDDLIALDRYEGYPFLYQRQLISVSTKEGPVNAFVYRMNKGFHYQAPSNSYFDIIRQGYRDWAMAETPLLSARDRLSQPHHAAK</sequence>
<gene>
    <name evidence="5" type="ORF">GTO91_03065</name>
</gene>